<proteinExistence type="predicted"/>
<keyword evidence="1" id="KW-0520">NAD</keyword>
<evidence type="ECO:0000256" key="1">
    <source>
        <dbReference type="ARBA" id="ARBA00023027"/>
    </source>
</evidence>
<accession>A0A2T8HG46</accession>
<dbReference type="InterPro" id="IPR006139">
    <property type="entry name" value="D-isomer_2_OHA_DH_cat_dom"/>
</dbReference>
<sequence>MFVVVYQPKTPKKDMRVIAYSILEQEKELLIKANSKVHDFTFISNPLTMDTMHFVEGKEVIVISERDVLDQQALVNLYHLGVRSVITRTTSTAHIDLSAAGILRMHVANTPFDDQTPYGIATQVVQNLTNWMVGGCAGKACQCRMDCAKKSADTAQEGGLPHVR</sequence>
<protein>
    <submittedName>
        <fullName evidence="3">Lactate dehydrogenase</fullName>
    </submittedName>
</protein>
<name>A0A2T8HG46_9SPHI</name>
<gene>
    <name evidence="3" type="ORF">DC487_15165</name>
</gene>
<dbReference type="GO" id="GO:0008720">
    <property type="term" value="F:D-lactate dehydrogenase (NAD+) activity"/>
    <property type="evidence" value="ECO:0007669"/>
    <property type="project" value="TreeGrafter"/>
</dbReference>
<dbReference type="GO" id="GO:0051287">
    <property type="term" value="F:NAD binding"/>
    <property type="evidence" value="ECO:0007669"/>
    <property type="project" value="InterPro"/>
</dbReference>
<reference evidence="3 4" key="1">
    <citation type="submission" date="2018-04" db="EMBL/GenBank/DDBJ databases">
        <title>Sphingobacterium cortibacter sp. nov.</title>
        <authorList>
            <person name="Li Y."/>
        </authorList>
    </citation>
    <scope>NUCLEOTIDE SEQUENCE [LARGE SCALE GENOMIC DNA]</scope>
    <source>
        <strain evidence="3 4">2c-3</strain>
    </source>
</reference>
<feature type="domain" description="D-isomer specific 2-hydroxyacid dehydrogenase catalytic" evidence="2">
    <location>
        <begin position="23"/>
        <end position="112"/>
    </location>
</feature>
<comment type="caution">
    <text evidence="3">The sequence shown here is derived from an EMBL/GenBank/DDBJ whole genome shotgun (WGS) entry which is preliminary data.</text>
</comment>
<keyword evidence="4" id="KW-1185">Reference proteome</keyword>
<evidence type="ECO:0000259" key="2">
    <source>
        <dbReference type="Pfam" id="PF00389"/>
    </source>
</evidence>
<dbReference type="PANTHER" id="PTHR43026:SF1">
    <property type="entry name" value="2-HYDROXYACID DEHYDROGENASE HOMOLOG 1-RELATED"/>
    <property type="match status" value="1"/>
</dbReference>
<organism evidence="3 4">
    <name type="scientific">Sphingobacterium corticibacter</name>
    <dbReference type="NCBI Taxonomy" id="2171749"/>
    <lineage>
        <taxon>Bacteria</taxon>
        <taxon>Pseudomonadati</taxon>
        <taxon>Bacteroidota</taxon>
        <taxon>Sphingobacteriia</taxon>
        <taxon>Sphingobacteriales</taxon>
        <taxon>Sphingobacteriaceae</taxon>
        <taxon>Sphingobacterium</taxon>
    </lineage>
</organism>
<dbReference type="Proteomes" id="UP000245627">
    <property type="component" value="Unassembled WGS sequence"/>
</dbReference>
<dbReference type="Gene3D" id="3.40.50.720">
    <property type="entry name" value="NAD(P)-binding Rossmann-like Domain"/>
    <property type="match status" value="1"/>
</dbReference>
<evidence type="ECO:0000313" key="3">
    <source>
        <dbReference type="EMBL" id="PVH24417.1"/>
    </source>
</evidence>
<evidence type="ECO:0000313" key="4">
    <source>
        <dbReference type="Proteomes" id="UP000245627"/>
    </source>
</evidence>
<dbReference type="PANTHER" id="PTHR43026">
    <property type="entry name" value="2-HYDROXYACID DEHYDROGENASE HOMOLOG 1-RELATED"/>
    <property type="match status" value="1"/>
</dbReference>
<dbReference type="Pfam" id="PF00389">
    <property type="entry name" value="2-Hacid_dh"/>
    <property type="match status" value="1"/>
</dbReference>
<dbReference type="EMBL" id="QDKG01000006">
    <property type="protein sequence ID" value="PVH24417.1"/>
    <property type="molecule type" value="Genomic_DNA"/>
</dbReference>
<dbReference type="SUPFAM" id="SSF52283">
    <property type="entry name" value="Formate/glycerate dehydrogenase catalytic domain-like"/>
    <property type="match status" value="1"/>
</dbReference>
<dbReference type="InterPro" id="IPR058205">
    <property type="entry name" value="D-LDH-like"/>
</dbReference>
<dbReference type="AlphaFoldDB" id="A0A2T8HG46"/>